<sequence>MTIVFENPTEPELREKERLALARVGHSYEELAKLAEQYLLTDEEREVWDEVKTIRFLLWDD</sequence>
<evidence type="ECO:0000313" key="1">
    <source>
        <dbReference type="EMBL" id="MCT2118261.1"/>
    </source>
</evidence>
<dbReference type="EMBL" id="JALXTC010000050">
    <property type="protein sequence ID" value="MCT2118261.1"/>
    <property type="molecule type" value="Genomic_DNA"/>
</dbReference>
<evidence type="ECO:0000313" key="3">
    <source>
        <dbReference type="Proteomes" id="UP000295805"/>
    </source>
</evidence>
<dbReference type="OrthoDB" id="4322515at2"/>
<comment type="caution">
    <text evidence="2">The sequence shown here is derived from an EMBL/GenBank/DDBJ whole genome shotgun (WGS) entry which is preliminary data.</text>
</comment>
<protein>
    <submittedName>
        <fullName evidence="2">Uncharacterized protein</fullName>
    </submittedName>
</protein>
<evidence type="ECO:0000313" key="2">
    <source>
        <dbReference type="EMBL" id="TCW21181.1"/>
    </source>
</evidence>
<dbReference type="Proteomes" id="UP000295805">
    <property type="component" value="Unassembled WGS sequence"/>
</dbReference>
<dbReference type="Proteomes" id="UP001206890">
    <property type="component" value="Unassembled WGS sequence"/>
</dbReference>
<proteinExistence type="predicted"/>
<name>A0A177LE16_9ACTN</name>
<accession>A0A177LE16</accession>
<reference evidence="1" key="2">
    <citation type="submission" date="2022-04" db="EMBL/GenBank/DDBJ databases">
        <title>Human microbiome associated bacterial genomes.</title>
        <authorList>
            <person name="Sandstrom S."/>
            <person name="Salamzade R."/>
            <person name="Kalan L.R."/>
        </authorList>
    </citation>
    <scope>NUCLEOTIDE SEQUENCE</scope>
    <source>
        <strain evidence="1">P3-SID1762</strain>
    </source>
</reference>
<dbReference type="EMBL" id="SMCX01000027">
    <property type="protein sequence ID" value="TCW21181.1"/>
    <property type="molecule type" value="Genomic_DNA"/>
</dbReference>
<organism evidence="2 3">
    <name type="scientific">Dietzia cinnamea</name>
    <dbReference type="NCBI Taxonomy" id="321318"/>
    <lineage>
        <taxon>Bacteria</taxon>
        <taxon>Bacillati</taxon>
        <taxon>Actinomycetota</taxon>
        <taxon>Actinomycetes</taxon>
        <taxon>Mycobacteriales</taxon>
        <taxon>Dietziaceae</taxon>
        <taxon>Dietzia</taxon>
    </lineage>
</organism>
<dbReference type="AlphaFoldDB" id="A0A177LE16"/>
<gene>
    <name evidence="2" type="ORF">EDD19_12717</name>
    <name evidence="1" type="ORF">M3D93_10930</name>
</gene>
<dbReference type="GeneID" id="89529409"/>
<reference evidence="2 3" key="1">
    <citation type="submission" date="2019-03" db="EMBL/GenBank/DDBJ databases">
        <title>Root nodule microbial communities of legume samples collected from USA, Mexico and Botswana.</title>
        <authorList>
            <person name="Hirsch A."/>
        </authorList>
    </citation>
    <scope>NUCLEOTIDE SEQUENCE [LARGE SCALE GENOMIC DNA]</scope>
    <source>
        <strain evidence="2 3">55</strain>
    </source>
</reference>
<dbReference type="RefSeq" id="WP_061914077.1">
    <property type="nucleotide sequence ID" value="NZ_CP143053.1"/>
</dbReference>